<evidence type="ECO:0000313" key="5">
    <source>
        <dbReference type="Proteomes" id="UP000615755"/>
    </source>
</evidence>
<dbReference type="PANTHER" id="PTHR43130:SF11">
    <property type="entry name" value="TRANSCRIPTIONAL REGULATORY PROTEIN"/>
    <property type="match status" value="1"/>
</dbReference>
<dbReference type="Pfam" id="PF12833">
    <property type="entry name" value="HTH_18"/>
    <property type="match status" value="1"/>
</dbReference>
<keyword evidence="1" id="KW-0805">Transcription regulation</keyword>
<evidence type="ECO:0000256" key="1">
    <source>
        <dbReference type="ARBA" id="ARBA00023015"/>
    </source>
</evidence>
<dbReference type="SUPFAM" id="SSF52317">
    <property type="entry name" value="Class I glutamine amidotransferase-like"/>
    <property type="match status" value="1"/>
</dbReference>
<dbReference type="InterPro" id="IPR052158">
    <property type="entry name" value="INH-QAR"/>
</dbReference>
<comment type="caution">
    <text evidence="4">The sequence shown here is derived from an EMBL/GenBank/DDBJ whole genome shotgun (WGS) entry which is preliminary data.</text>
</comment>
<name>A0ABR9EAW9_9GAMM</name>
<dbReference type="Gene3D" id="1.10.10.60">
    <property type="entry name" value="Homeodomain-like"/>
    <property type="match status" value="1"/>
</dbReference>
<gene>
    <name evidence="4" type="ORF">PAUR_a1637</name>
</gene>
<reference evidence="4 5" key="1">
    <citation type="submission" date="2015-03" db="EMBL/GenBank/DDBJ databases">
        <title>Genome sequence of Pseudoalteromonas aurantia.</title>
        <authorList>
            <person name="Xie B.-B."/>
            <person name="Rong J.-C."/>
            <person name="Qin Q.-L."/>
            <person name="Zhang Y.-Z."/>
        </authorList>
    </citation>
    <scope>NUCLEOTIDE SEQUENCE [LARGE SCALE GENOMIC DNA]</scope>
    <source>
        <strain evidence="4 5">208</strain>
    </source>
</reference>
<feature type="domain" description="HTH araC/xylS-type" evidence="3">
    <location>
        <begin position="219"/>
        <end position="317"/>
    </location>
</feature>
<dbReference type="SUPFAM" id="SSF46689">
    <property type="entry name" value="Homeodomain-like"/>
    <property type="match status" value="2"/>
</dbReference>
<evidence type="ECO:0000256" key="2">
    <source>
        <dbReference type="ARBA" id="ARBA00023163"/>
    </source>
</evidence>
<sequence>MKVSIIIPDNVLASGLMGVIDVLHVANTLARRPIFEWQLVSLTTDTVHASQGMVFESCTPLAGIQSCDAMIWVGSQYLGQQALWQQCQQIAPLKLHITKLIEQSEVVLAGCTGVSYLAKSGVLNDIKLTSSWWLKTFYAKYFPHLNVSQEAIYIHDDKFITSGAVQCYFPMMLYFIQQVLGEQFADDVASWLAIPKSRESQLSFMACHAFELHQDRKLLALQHYIKQSLSDDLTLPVLADRLCVSERTLIRRFNKHVGLSPSAYVRLARLERAKQLLRSTEHRFDAIGELVGYQDLSALNKQFKAQYGQSMKQWTASERE</sequence>
<dbReference type="PANTHER" id="PTHR43130">
    <property type="entry name" value="ARAC-FAMILY TRANSCRIPTIONAL REGULATOR"/>
    <property type="match status" value="1"/>
</dbReference>
<dbReference type="EMBL" id="AQGV01000012">
    <property type="protein sequence ID" value="MBE0368113.1"/>
    <property type="molecule type" value="Genomic_DNA"/>
</dbReference>
<dbReference type="PROSITE" id="PS01124">
    <property type="entry name" value="HTH_ARAC_FAMILY_2"/>
    <property type="match status" value="1"/>
</dbReference>
<evidence type="ECO:0000313" key="4">
    <source>
        <dbReference type="EMBL" id="MBE0368113.1"/>
    </source>
</evidence>
<dbReference type="SMART" id="SM00342">
    <property type="entry name" value="HTH_ARAC"/>
    <property type="match status" value="1"/>
</dbReference>
<protein>
    <recommendedName>
        <fullName evidence="3">HTH araC/xylS-type domain-containing protein</fullName>
    </recommendedName>
</protein>
<keyword evidence="5" id="KW-1185">Reference proteome</keyword>
<dbReference type="Gene3D" id="3.40.50.880">
    <property type="match status" value="1"/>
</dbReference>
<accession>A0ABR9EAW9</accession>
<proteinExistence type="predicted"/>
<evidence type="ECO:0000259" key="3">
    <source>
        <dbReference type="PROSITE" id="PS01124"/>
    </source>
</evidence>
<dbReference type="RefSeq" id="WP_192507440.1">
    <property type="nucleotide sequence ID" value="NZ_AQGV01000012.1"/>
</dbReference>
<keyword evidence="2" id="KW-0804">Transcription</keyword>
<dbReference type="InterPro" id="IPR018060">
    <property type="entry name" value="HTH_AraC"/>
</dbReference>
<dbReference type="InterPro" id="IPR009057">
    <property type="entry name" value="Homeodomain-like_sf"/>
</dbReference>
<dbReference type="Proteomes" id="UP000615755">
    <property type="component" value="Unassembled WGS sequence"/>
</dbReference>
<organism evidence="4 5">
    <name type="scientific">Pseudoalteromonas aurantia 208</name>
    <dbReference type="NCBI Taxonomy" id="1314867"/>
    <lineage>
        <taxon>Bacteria</taxon>
        <taxon>Pseudomonadati</taxon>
        <taxon>Pseudomonadota</taxon>
        <taxon>Gammaproteobacteria</taxon>
        <taxon>Alteromonadales</taxon>
        <taxon>Pseudoalteromonadaceae</taxon>
        <taxon>Pseudoalteromonas</taxon>
    </lineage>
</organism>
<dbReference type="InterPro" id="IPR029062">
    <property type="entry name" value="Class_I_gatase-like"/>
</dbReference>